<evidence type="ECO:0000256" key="5">
    <source>
        <dbReference type="ARBA" id="ARBA00023134"/>
    </source>
</evidence>
<accession>A0A183M3V7</accession>
<dbReference type="GO" id="GO:0005741">
    <property type="term" value="C:mitochondrial outer membrane"/>
    <property type="evidence" value="ECO:0007669"/>
    <property type="project" value="TreeGrafter"/>
</dbReference>
<keyword evidence="2" id="KW-0547">Nucleotide-binding</keyword>
<dbReference type="InterPro" id="IPR045063">
    <property type="entry name" value="Dynamin_N"/>
</dbReference>
<dbReference type="PROSITE" id="PS51718">
    <property type="entry name" value="G_DYNAMIN_2"/>
    <property type="match status" value="1"/>
</dbReference>
<dbReference type="GO" id="GO:0008053">
    <property type="term" value="P:mitochondrial fusion"/>
    <property type="evidence" value="ECO:0007669"/>
    <property type="project" value="TreeGrafter"/>
</dbReference>
<dbReference type="Gene3D" id="3.40.50.300">
    <property type="entry name" value="P-loop containing nucleotide triphosphate hydrolases"/>
    <property type="match status" value="1"/>
</dbReference>
<dbReference type="AlphaFoldDB" id="A0A183M3V7"/>
<comment type="subcellular location">
    <subcellularLocation>
        <location evidence="1">Membrane</location>
    </subcellularLocation>
</comment>
<evidence type="ECO:0000313" key="7">
    <source>
        <dbReference type="EMBL" id="VDO91588.1"/>
    </source>
</evidence>
<dbReference type="InterPro" id="IPR030381">
    <property type="entry name" value="G_DYNAMIN_dom"/>
</dbReference>
<protein>
    <submittedName>
        <fullName evidence="7">Uncharacterized protein</fullName>
    </submittedName>
</protein>
<dbReference type="STRING" id="48269.A0A183M3V7"/>
<dbReference type="InterPro" id="IPR027417">
    <property type="entry name" value="P-loop_NTPase"/>
</dbReference>
<dbReference type="GO" id="GO:0051646">
    <property type="term" value="P:mitochondrion localization"/>
    <property type="evidence" value="ECO:0007669"/>
    <property type="project" value="TreeGrafter"/>
</dbReference>
<dbReference type="PANTHER" id="PTHR10465">
    <property type="entry name" value="TRANSMEMBRANE GTPASE FZO1"/>
    <property type="match status" value="1"/>
</dbReference>
<evidence type="ECO:0000256" key="1">
    <source>
        <dbReference type="ARBA" id="ARBA00004370"/>
    </source>
</evidence>
<keyword evidence="8" id="KW-1185">Reference proteome</keyword>
<dbReference type="SUPFAM" id="SSF52540">
    <property type="entry name" value="P-loop containing nucleoside triphosphate hydrolases"/>
    <property type="match status" value="1"/>
</dbReference>
<dbReference type="GO" id="GO:0005525">
    <property type="term" value="F:GTP binding"/>
    <property type="evidence" value="ECO:0007669"/>
    <property type="project" value="UniProtKB-KW"/>
</dbReference>
<sequence length="223" mass="25170">MLYDQVTPRPNVWKANISAIQECATKTNWLVDTSISVEEAWSVFKAMSSYPYNSTSELRQKMTGLRRQLSHPHLNKFKEAKKELASIYEDILGYVSESHTFTREQSEGNFSTQLLKLLPTEERFVRLIGQGVHAEVEHHLQKIRNIQEIIARNQMKCAFFGRTSNGKSTVINAMLGSKLLPSGLGHTTSCFLEIQGTDQDSGYLLMADSDTNAKETSDISHQV</sequence>
<dbReference type="Pfam" id="PF00350">
    <property type="entry name" value="Dynamin_N"/>
    <property type="match status" value="1"/>
</dbReference>
<dbReference type="Proteomes" id="UP000277204">
    <property type="component" value="Unassembled WGS sequence"/>
</dbReference>
<gene>
    <name evidence="7" type="ORF">SMRZ_LOCUS10732</name>
</gene>
<keyword evidence="3" id="KW-0378">Hydrolase</keyword>
<evidence type="ECO:0000256" key="4">
    <source>
        <dbReference type="ARBA" id="ARBA00023054"/>
    </source>
</evidence>
<name>A0A183M3V7_9TREM</name>
<reference evidence="7 8" key="1">
    <citation type="submission" date="2018-11" db="EMBL/GenBank/DDBJ databases">
        <authorList>
            <consortium name="Pathogen Informatics"/>
        </authorList>
    </citation>
    <scope>NUCLEOTIDE SEQUENCE [LARGE SCALE GENOMIC DNA]</scope>
    <source>
        <strain evidence="7 8">Zambia</strain>
    </source>
</reference>
<evidence type="ECO:0000256" key="2">
    <source>
        <dbReference type="ARBA" id="ARBA00022741"/>
    </source>
</evidence>
<evidence type="ECO:0000313" key="8">
    <source>
        <dbReference type="Proteomes" id="UP000277204"/>
    </source>
</evidence>
<dbReference type="EMBL" id="UZAI01005681">
    <property type="protein sequence ID" value="VDO91588.1"/>
    <property type="molecule type" value="Genomic_DNA"/>
</dbReference>
<evidence type="ECO:0000256" key="3">
    <source>
        <dbReference type="ARBA" id="ARBA00022801"/>
    </source>
</evidence>
<proteinExistence type="predicted"/>
<keyword evidence="4" id="KW-0175">Coiled coil</keyword>
<dbReference type="InterPro" id="IPR027094">
    <property type="entry name" value="Mitofusin_fam"/>
</dbReference>
<organism evidence="7 8">
    <name type="scientific">Schistosoma margrebowiei</name>
    <dbReference type="NCBI Taxonomy" id="48269"/>
    <lineage>
        <taxon>Eukaryota</taxon>
        <taxon>Metazoa</taxon>
        <taxon>Spiralia</taxon>
        <taxon>Lophotrochozoa</taxon>
        <taxon>Platyhelminthes</taxon>
        <taxon>Trematoda</taxon>
        <taxon>Digenea</taxon>
        <taxon>Strigeidida</taxon>
        <taxon>Schistosomatoidea</taxon>
        <taxon>Schistosomatidae</taxon>
        <taxon>Schistosoma</taxon>
    </lineage>
</organism>
<evidence type="ECO:0000256" key="6">
    <source>
        <dbReference type="ARBA" id="ARBA00023136"/>
    </source>
</evidence>
<keyword evidence="6" id="KW-0472">Membrane</keyword>
<dbReference type="GO" id="GO:0003924">
    <property type="term" value="F:GTPase activity"/>
    <property type="evidence" value="ECO:0007669"/>
    <property type="project" value="InterPro"/>
</dbReference>
<keyword evidence="5" id="KW-0342">GTP-binding</keyword>
<dbReference type="PANTHER" id="PTHR10465:SF3">
    <property type="entry name" value="TRANSMEMBRANE GTPASE MARF-RELATED"/>
    <property type="match status" value="1"/>
</dbReference>